<feature type="transmembrane region" description="Helical" evidence="10">
    <location>
        <begin position="148"/>
        <end position="173"/>
    </location>
</feature>
<keyword evidence="2" id="KW-0813">Transport</keyword>
<feature type="transmembrane region" description="Helical" evidence="10">
    <location>
        <begin position="311"/>
        <end position="332"/>
    </location>
</feature>
<dbReference type="PANTHER" id="PTHR43427">
    <property type="entry name" value="CHLORIDE CHANNEL PROTEIN CLC-E"/>
    <property type="match status" value="1"/>
</dbReference>
<feature type="transmembrane region" description="Helical" evidence="10">
    <location>
        <begin position="52"/>
        <end position="74"/>
    </location>
</feature>
<dbReference type="Gene3D" id="3.10.580.10">
    <property type="entry name" value="CBS-domain"/>
    <property type="match status" value="1"/>
</dbReference>
<evidence type="ECO:0000256" key="10">
    <source>
        <dbReference type="SAM" id="Phobius"/>
    </source>
</evidence>
<keyword evidence="7" id="KW-0869">Chloride channel</keyword>
<dbReference type="SUPFAM" id="SSF81340">
    <property type="entry name" value="Clc chloride channel"/>
    <property type="match status" value="1"/>
</dbReference>
<dbReference type="EMBL" id="CP023777">
    <property type="protein sequence ID" value="ATL49920.1"/>
    <property type="molecule type" value="Genomic_DNA"/>
</dbReference>
<dbReference type="InterPro" id="IPR014743">
    <property type="entry name" value="Cl-channel_core"/>
</dbReference>
<dbReference type="Pfam" id="PF00654">
    <property type="entry name" value="Voltage_CLC"/>
    <property type="match status" value="1"/>
</dbReference>
<keyword evidence="5" id="KW-0406">Ion transport</keyword>
<dbReference type="PANTHER" id="PTHR43427:SF6">
    <property type="entry name" value="CHLORIDE CHANNEL PROTEIN CLC-E"/>
    <property type="match status" value="1"/>
</dbReference>
<dbReference type="InterPro" id="IPR046342">
    <property type="entry name" value="CBS_dom_sf"/>
</dbReference>
<proteinExistence type="predicted"/>
<evidence type="ECO:0000259" key="11">
    <source>
        <dbReference type="Pfam" id="PF00571"/>
    </source>
</evidence>
<feature type="transmembrane region" description="Helical" evidence="10">
    <location>
        <begin position="401"/>
        <end position="418"/>
    </location>
</feature>
<dbReference type="GO" id="GO:0034707">
    <property type="term" value="C:chloride channel complex"/>
    <property type="evidence" value="ECO:0007669"/>
    <property type="project" value="UniProtKB-KW"/>
</dbReference>
<dbReference type="InterPro" id="IPR001807">
    <property type="entry name" value="ClC"/>
</dbReference>
<name>A0A291R139_9BACT</name>
<feature type="transmembrane region" description="Helical" evidence="10">
    <location>
        <begin position="224"/>
        <end position="241"/>
    </location>
</feature>
<organism evidence="12 13">
    <name type="scientific">Chitinophaga caeni</name>
    <dbReference type="NCBI Taxonomy" id="2029983"/>
    <lineage>
        <taxon>Bacteria</taxon>
        <taxon>Pseudomonadati</taxon>
        <taxon>Bacteroidota</taxon>
        <taxon>Chitinophagia</taxon>
        <taxon>Chitinophagales</taxon>
        <taxon>Chitinophagaceae</taxon>
        <taxon>Chitinophaga</taxon>
    </lineage>
</organism>
<dbReference type="InterPro" id="IPR050368">
    <property type="entry name" value="ClC-type_chloride_channel"/>
</dbReference>
<dbReference type="Pfam" id="PF00571">
    <property type="entry name" value="CBS"/>
    <property type="match status" value="1"/>
</dbReference>
<reference evidence="12 13" key="1">
    <citation type="submission" date="2017-10" db="EMBL/GenBank/DDBJ databases">
        <title>Paenichitinophaga pekingensis gen. nov., sp. nov., isolated from activated sludge.</title>
        <authorList>
            <person name="Jin D."/>
            <person name="Kong X."/>
            <person name="Deng Y."/>
            <person name="Bai Z."/>
        </authorList>
    </citation>
    <scope>NUCLEOTIDE SEQUENCE [LARGE SCALE GENOMIC DNA]</scope>
    <source>
        <strain evidence="12 13">13</strain>
    </source>
</reference>
<protein>
    <submittedName>
        <fullName evidence="12">Chloride channel protein</fullName>
    </submittedName>
</protein>
<dbReference type="Gene3D" id="1.10.3080.10">
    <property type="entry name" value="Clc chloride channel"/>
    <property type="match status" value="1"/>
</dbReference>
<dbReference type="SUPFAM" id="SSF54631">
    <property type="entry name" value="CBS-domain pair"/>
    <property type="match status" value="1"/>
</dbReference>
<keyword evidence="6 10" id="KW-0472">Membrane</keyword>
<dbReference type="Proteomes" id="UP000220133">
    <property type="component" value="Chromosome"/>
</dbReference>
<evidence type="ECO:0000256" key="6">
    <source>
        <dbReference type="ARBA" id="ARBA00023136"/>
    </source>
</evidence>
<dbReference type="KEGG" id="cbae:COR50_16495"/>
<dbReference type="OrthoDB" id="9812438at2"/>
<keyword evidence="9" id="KW-0407">Ion channel</keyword>
<dbReference type="CDD" id="cd00400">
    <property type="entry name" value="Voltage_gated_ClC"/>
    <property type="match status" value="1"/>
</dbReference>
<feature type="transmembrane region" description="Helical" evidence="10">
    <location>
        <begin position="371"/>
        <end position="395"/>
    </location>
</feature>
<evidence type="ECO:0000256" key="3">
    <source>
        <dbReference type="ARBA" id="ARBA00022692"/>
    </source>
</evidence>
<comment type="subcellular location">
    <subcellularLocation>
        <location evidence="1">Membrane</location>
        <topology evidence="1">Multi-pass membrane protein</topology>
    </subcellularLocation>
</comment>
<feature type="domain" description="CBS" evidence="11">
    <location>
        <begin position="517"/>
        <end position="567"/>
    </location>
</feature>
<feature type="transmembrane region" description="Helical" evidence="10">
    <location>
        <begin position="261"/>
        <end position="279"/>
    </location>
</feature>
<dbReference type="AlphaFoldDB" id="A0A291R139"/>
<feature type="transmembrane region" description="Helical" evidence="10">
    <location>
        <begin position="344"/>
        <end position="364"/>
    </location>
</feature>
<evidence type="ECO:0000313" key="13">
    <source>
        <dbReference type="Proteomes" id="UP000220133"/>
    </source>
</evidence>
<evidence type="ECO:0000256" key="8">
    <source>
        <dbReference type="ARBA" id="ARBA00023214"/>
    </source>
</evidence>
<evidence type="ECO:0000256" key="2">
    <source>
        <dbReference type="ARBA" id="ARBA00022448"/>
    </source>
</evidence>
<accession>A0A291R139</accession>
<evidence type="ECO:0000256" key="7">
    <source>
        <dbReference type="ARBA" id="ARBA00023173"/>
    </source>
</evidence>
<keyword evidence="4 10" id="KW-1133">Transmembrane helix</keyword>
<dbReference type="PRINTS" id="PR00762">
    <property type="entry name" value="CLCHANNEL"/>
</dbReference>
<keyword evidence="3 10" id="KW-0812">Transmembrane</keyword>
<dbReference type="PROSITE" id="PS51257">
    <property type="entry name" value="PROKAR_LIPOPROTEIN"/>
    <property type="match status" value="1"/>
</dbReference>
<dbReference type="GO" id="GO:0005254">
    <property type="term" value="F:chloride channel activity"/>
    <property type="evidence" value="ECO:0007669"/>
    <property type="project" value="UniProtKB-KW"/>
</dbReference>
<sequence length="585" mass="63952">MWLHSKMSRSQFLLLSGVLVGCTAGLAGVALKMLVNYIHYIISHKVHFGTQLFFYAVFPFLGIVLTTLMVQWFFKGQARKGIPAILYEIARNASNVPRVKMFSQILQSAVTVGLGGSAGLESPMAVTGAAIGSNYSQTYKLNYKERTLLLAAGATAGVAAAFNAPIAGMMFAVEILLTGIVFSDFIPLIVAAVCGSLLSKIILHEDALFHFESRTAFDYKNVPLYIILGVMCGLYARYFVVIGGKIEHYFKSLKVSSIQKAMIGGAVLSLLCVALPPLFGEGYSSVKQLANDGMAGIIENSFFKYIHVNDALILLFVGCVFILKAIATSVTINAGGNGGNFAPSLFGGAFVGFFFASICKLIGLDVPVTNFVIVAMAGVMGGVLYAPLTAIFLIAESSTGYDLFIPLMIVACVSFVVVKRFSKVSPELKQLAEEGKIFTRTHDRNITSMLNAAKLMQTTFGQMVISAPFKELINLLEQSNYPFIAITDEKGIFQGYVTLENIRPYIFDHSKYEQLSIKNVMQVPPAIIYVGEDVNRIMEKFDHHNAWLLPVVKNGKPVGFLQKSALLNQYRTLWQQYSGDETEED</sequence>
<keyword evidence="13" id="KW-1185">Reference proteome</keyword>
<feature type="transmembrane region" description="Helical" evidence="10">
    <location>
        <begin position="185"/>
        <end position="203"/>
    </location>
</feature>
<dbReference type="InterPro" id="IPR000644">
    <property type="entry name" value="CBS_dom"/>
</dbReference>
<gene>
    <name evidence="12" type="ORF">COR50_16495</name>
</gene>
<evidence type="ECO:0000256" key="9">
    <source>
        <dbReference type="ARBA" id="ARBA00023303"/>
    </source>
</evidence>
<evidence type="ECO:0000313" key="12">
    <source>
        <dbReference type="EMBL" id="ATL49920.1"/>
    </source>
</evidence>
<evidence type="ECO:0000256" key="5">
    <source>
        <dbReference type="ARBA" id="ARBA00023065"/>
    </source>
</evidence>
<keyword evidence="8" id="KW-0868">Chloride</keyword>
<evidence type="ECO:0000256" key="1">
    <source>
        <dbReference type="ARBA" id="ARBA00004141"/>
    </source>
</evidence>
<evidence type="ECO:0000256" key="4">
    <source>
        <dbReference type="ARBA" id="ARBA00022989"/>
    </source>
</evidence>